<dbReference type="EMBL" id="JBHUCM010000038">
    <property type="protein sequence ID" value="MFD1543359.1"/>
    <property type="molecule type" value="Genomic_DNA"/>
</dbReference>
<evidence type="ECO:0000313" key="1">
    <source>
        <dbReference type="EMBL" id="MFD1543359.1"/>
    </source>
</evidence>
<name>A0ABW4GL50_9ACTN</name>
<gene>
    <name evidence="1" type="ORF">ACFSJ0_40380</name>
</gene>
<dbReference type="InterPro" id="IPR025859">
    <property type="entry name" value="AurF/CmlI"/>
</dbReference>
<organism evidence="1 2">
    <name type="scientific">Nonomuraea guangzhouensis</name>
    <dbReference type="NCBI Taxonomy" id="1291555"/>
    <lineage>
        <taxon>Bacteria</taxon>
        <taxon>Bacillati</taxon>
        <taxon>Actinomycetota</taxon>
        <taxon>Actinomycetes</taxon>
        <taxon>Streptosporangiales</taxon>
        <taxon>Streptosporangiaceae</taxon>
        <taxon>Nonomuraea</taxon>
    </lineage>
</organism>
<protein>
    <submittedName>
        <fullName evidence="1">Ferritin-like domain-containing protein</fullName>
    </submittedName>
</protein>
<reference evidence="2" key="1">
    <citation type="journal article" date="2019" name="Int. J. Syst. Evol. Microbiol.">
        <title>The Global Catalogue of Microorganisms (GCM) 10K type strain sequencing project: providing services to taxonomists for standard genome sequencing and annotation.</title>
        <authorList>
            <consortium name="The Broad Institute Genomics Platform"/>
            <consortium name="The Broad Institute Genome Sequencing Center for Infectious Disease"/>
            <person name="Wu L."/>
            <person name="Ma J."/>
        </authorList>
    </citation>
    <scope>NUCLEOTIDE SEQUENCE [LARGE SCALE GENOMIC DNA]</scope>
    <source>
        <strain evidence="2">CGMCC 1.15399</strain>
    </source>
</reference>
<comment type="caution">
    <text evidence="1">The sequence shown here is derived from an EMBL/GenBank/DDBJ whole genome shotgun (WGS) entry which is preliminary data.</text>
</comment>
<dbReference type="RefSeq" id="WP_219529881.1">
    <property type="nucleotide sequence ID" value="NZ_JAHKRM010000007.1"/>
</dbReference>
<dbReference type="CDD" id="cd00657">
    <property type="entry name" value="Ferritin_like"/>
    <property type="match status" value="1"/>
</dbReference>
<accession>A0ABW4GL50</accession>
<dbReference type="Pfam" id="PF11583">
    <property type="entry name" value="AurF"/>
    <property type="match status" value="1"/>
</dbReference>
<keyword evidence="2" id="KW-1185">Reference proteome</keyword>
<evidence type="ECO:0000313" key="2">
    <source>
        <dbReference type="Proteomes" id="UP001597097"/>
    </source>
</evidence>
<proteinExistence type="predicted"/>
<dbReference type="Proteomes" id="UP001597097">
    <property type="component" value="Unassembled WGS sequence"/>
</dbReference>
<sequence>MKDGADFATWVARFEAAAARRRADGDPGWRRSACLHRSVLASIQRFQVGESGDGAALIAKADEAGDDAYSAAVRLFVGEEQNHARMLARLLSAAGAPTLPGHWSDTVFVRLRRMPGLRRELMVLMIAEVIALRYYRALRDGAGDPLAADVAARILADEARHVSFHSLRLSRSFRHLNAAGRVVLASLWWCLMLGTVTAVAVDHGLALRCLGLSRSRFVRDVCALFRAAVAASVR</sequence>